<name>A0A329KIH2_9MYCO</name>
<protein>
    <submittedName>
        <fullName evidence="1">M23 family peptidase</fullName>
    </submittedName>
</protein>
<evidence type="ECO:0000313" key="1">
    <source>
        <dbReference type="EMBL" id="RAU93611.1"/>
    </source>
</evidence>
<sequence length="113" mass="12566">MRVGRAAGARWAEAPHRTEVTEILPLDGFDFDDFEFSDDAGDLGDLDFSNDSTFDNEAQVLLAPELDDLHDADDLRPAWLAAPITEVLPRVVIEPRTERRLDRPYATDVVGVA</sequence>
<evidence type="ECO:0000313" key="2">
    <source>
        <dbReference type="Proteomes" id="UP000250347"/>
    </source>
</evidence>
<comment type="caution">
    <text evidence="1">The sequence shown here is derived from an EMBL/GenBank/DDBJ whole genome shotgun (WGS) entry which is preliminary data.</text>
</comment>
<dbReference type="AlphaFoldDB" id="A0A329KIH2"/>
<accession>A0A329KIH2</accession>
<proteinExistence type="predicted"/>
<feature type="non-terminal residue" evidence="1">
    <location>
        <position position="113"/>
    </location>
</feature>
<gene>
    <name evidence="1" type="ORF">DQP58_16055</name>
</gene>
<organism evidence="1 2">
    <name type="scientific">Mycobacterium colombiense</name>
    <dbReference type="NCBI Taxonomy" id="339268"/>
    <lineage>
        <taxon>Bacteria</taxon>
        <taxon>Bacillati</taxon>
        <taxon>Actinomycetota</taxon>
        <taxon>Actinomycetes</taxon>
        <taxon>Mycobacteriales</taxon>
        <taxon>Mycobacteriaceae</taxon>
        <taxon>Mycobacterium</taxon>
        <taxon>Mycobacterium avium complex (MAC)</taxon>
    </lineage>
</organism>
<dbReference type="EMBL" id="QMEU01000049">
    <property type="protein sequence ID" value="RAU93611.1"/>
    <property type="molecule type" value="Genomic_DNA"/>
</dbReference>
<dbReference type="Proteomes" id="UP000250347">
    <property type="component" value="Unassembled WGS sequence"/>
</dbReference>
<reference evidence="1 2" key="1">
    <citation type="submission" date="2018-06" db="EMBL/GenBank/DDBJ databases">
        <title>NTM in soil in Japan.</title>
        <authorList>
            <person name="Ohya K."/>
        </authorList>
    </citation>
    <scope>NUCLEOTIDE SEQUENCE [LARGE SCALE GENOMIC DNA]</scope>
    <source>
        <strain evidence="1 2">GF76</strain>
    </source>
</reference>